<evidence type="ECO:0000256" key="4">
    <source>
        <dbReference type="ARBA" id="ARBA00023136"/>
    </source>
</evidence>
<feature type="transmembrane region" description="Helical" evidence="6">
    <location>
        <begin position="88"/>
        <end position="111"/>
    </location>
</feature>
<name>A0A914LRQ2_MELIC</name>
<organism evidence="8 9">
    <name type="scientific">Meloidogyne incognita</name>
    <name type="common">Southern root-knot nematode worm</name>
    <name type="synonym">Oxyuris incognita</name>
    <dbReference type="NCBI Taxonomy" id="6306"/>
    <lineage>
        <taxon>Eukaryota</taxon>
        <taxon>Metazoa</taxon>
        <taxon>Ecdysozoa</taxon>
        <taxon>Nematoda</taxon>
        <taxon>Chromadorea</taxon>
        <taxon>Rhabditida</taxon>
        <taxon>Tylenchina</taxon>
        <taxon>Tylenchomorpha</taxon>
        <taxon>Tylenchoidea</taxon>
        <taxon>Meloidogynidae</taxon>
        <taxon>Meloidogyninae</taxon>
        <taxon>Meloidogyne</taxon>
        <taxon>Meloidogyne incognita group</taxon>
    </lineage>
</organism>
<comment type="subcellular location">
    <subcellularLocation>
        <location evidence="1">Membrane</location>
        <topology evidence="1">Multi-pass membrane protein</topology>
    </subcellularLocation>
</comment>
<dbReference type="AlphaFoldDB" id="A0A914LRQ2"/>
<keyword evidence="4 5" id="KW-0472">Membrane</keyword>
<protein>
    <submittedName>
        <fullName evidence="9">TLC domain-containing protein</fullName>
    </submittedName>
</protein>
<evidence type="ECO:0000256" key="3">
    <source>
        <dbReference type="ARBA" id="ARBA00022989"/>
    </source>
</evidence>
<proteinExistence type="predicted"/>
<keyword evidence="3 6" id="KW-1133">Transmembrane helix</keyword>
<evidence type="ECO:0000256" key="5">
    <source>
        <dbReference type="PROSITE-ProRule" id="PRU00205"/>
    </source>
</evidence>
<reference evidence="9" key="1">
    <citation type="submission" date="2022-11" db="UniProtKB">
        <authorList>
            <consortium name="WormBaseParasite"/>
        </authorList>
    </citation>
    <scope>IDENTIFICATION</scope>
</reference>
<evidence type="ECO:0000256" key="6">
    <source>
        <dbReference type="SAM" id="Phobius"/>
    </source>
</evidence>
<evidence type="ECO:0000313" key="9">
    <source>
        <dbReference type="WBParaSite" id="Minc3s00628g15325"/>
    </source>
</evidence>
<dbReference type="GO" id="GO:0016020">
    <property type="term" value="C:membrane"/>
    <property type="evidence" value="ECO:0007669"/>
    <property type="project" value="UniProtKB-SubCell"/>
</dbReference>
<accession>A0A914LRQ2</accession>
<dbReference type="PROSITE" id="PS50922">
    <property type="entry name" value="TLC"/>
    <property type="match status" value="1"/>
</dbReference>
<sequence>MTWIFLILIPFFIISPIFSFSTSIMSSTIIFWRIRPLIITFTFIRRLIISWLLIINTAKNFLSLLVVFWLIRLLLLLRTFLKTSVVVVEVIVLEGIGVVVFVCSFKVMFVVCCCGGGETAKTWEIETNKRINVLK</sequence>
<evidence type="ECO:0000313" key="8">
    <source>
        <dbReference type="Proteomes" id="UP000887563"/>
    </source>
</evidence>
<evidence type="ECO:0000259" key="7">
    <source>
        <dbReference type="PROSITE" id="PS50922"/>
    </source>
</evidence>
<feature type="transmembrane region" description="Helical" evidence="6">
    <location>
        <begin position="6"/>
        <end position="25"/>
    </location>
</feature>
<evidence type="ECO:0000256" key="1">
    <source>
        <dbReference type="ARBA" id="ARBA00004141"/>
    </source>
</evidence>
<keyword evidence="2 5" id="KW-0812">Transmembrane</keyword>
<dbReference type="Proteomes" id="UP000887563">
    <property type="component" value="Unplaced"/>
</dbReference>
<dbReference type="InterPro" id="IPR006634">
    <property type="entry name" value="TLC-dom"/>
</dbReference>
<evidence type="ECO:0000256" key="2">
    <source>
        <dbReference type="ARBA" id="ARBA00022692"/>
    </source>
</evidence>
<dbReference type="WBParaSite" id="Minc3s00628g15325">
    <property type="protein sequence ID" value="Minc3s00628g15325"/>
    <property type="gene ID" value="Minc3s00628g15325"/>
</dbReference>
<keyword evidence="8" id="KW-1185">Reference proteome</keyword>
<feature type="domain" description="TLC" evidence="7">
    <location>
        <begin position="1"/>
        <end position="82"/>
    </location>
</feature>